<feature type="binding site" evidence="3">
    <location>
        <position position="88"/>
    </location>
    <ligand>
        <name>Cu cation</name>
        <dbReference type="ChEBI" id="CHEBI:23378"/>
    </ligand>
</feature>
<feature type="domain" description="Thioredoxin" evidence="5">
    <location>
        <begin position="47"/>
        <end position="184"/>
    </location>
</feature>
<dbReference type="Pfam" id="PF02630">
    <property type="entry name" value="SCO1-SenC"/>
    <property type="match status" value="1"/>
</dbReference>
<reference evidence="6 7" key="1">
    <citation type="submission" date="2014-06" db="EMBL/GenBank/DDBJ databases">
        <title>Whole Genome Sequences of Three Symbiotic Endozoicomonas Bacteria.</title>
        <authorList>
            <person name="Neave M.J."/>
            <person name="Apprill A."/>
            <person name="Voolstra C.R."/>
        </authorList>
    </citation>
    <scope>NUCLEOTIDE SEQUENCE [LARGE SCALE GENOMIC DNA]</scope>
    <source>
        <strain evidence="6 7">DSM 22380</strain>
    </source>
</reference>
<dbReference type="InterPro" id="IPR036249">
    <property type="entry name" value="Thioredoxin-like_sf"/>
</dbReference>
<feature type="binding site" evidence="3">
    <location>
        <position position="181"/>
    </location>
    <ligand>
        <name>Cu cation</name>
        <dbReference type="ChEBI" id="CHEBI:23378"/>
    </ligand>
</feature>
<evidence type="ECO:0000256" key="4">
    <source>
        <dbReference type="PIRSR" id="PIRSR603782-2"/>
    </source>
</evidence>
<keyword evidence="2 3" id="KW-0186">Copper</keyword>
<dbReference type="GO" id="GO:0046872">
    <property type="term" value="F:metal ion binding"/>
    <property type="evidence" value="ECO:0007669"/>
    <property type="project" value="UniProtKB-KW"/>
</dbReference>
<keyword evidence="3" id="KW-0479">Metal-binding</keyword>
<gene>
    <name evidence="6" type="ORF">GV64_02000</name>
</gene>
<dbReference type="CDD" id="cd02968">
    <property type="entry name" value="SCO"/>
    <property type="match status" value="1"/>
</dbReference>
<dbReference type="eggNOG" id="COG1999">
    <property type="taxonomic scope" value="Bacteria"/>
</dbReference>
<evidence type="ECO:0000313" key="6">
    <source>
        <dbReference type="EMBL" id="KEI69678.1"/>
    </source>
</evidence>
<dbReference type="Gene3D" id="3.40.30.10">
    <property type="entry name" value="Glutaredoxin"/>
    <property type="match status" value="1"/>
</dbReference>
<dbReference type="STRING" id="305900.GV64_02000"/>
<evidence type="ECO:0000256" key="3">
    <source>
        <dbReference type="PIRSR" id="PIRSR603782-1"/>
    </source>
</evidence>
<organism evidence="6 7">
    <name type="scientific">Endozoicomonas elysicola</name>
    <dbReference type="NCBI Taxonomy" id="305900"/>
    <lineage>
        <taxon>Bacteria</taxon>
        <taxon>Pseudomonadati</taxon>
        <taxon>Pseudomonadota</taxon>
        <taxon>Gammaproteobacteria</taxon>
        <taxon>Oceanospirillales</taxon>
        <taxon>Endozoicomonadaceae</taxon>
        <taxon>Endozoicomonas</taxon>
    </lineage>
</organism>
<evidence type="ECO:0000256" key="2">
    <source>
        <dbReference type="ARBA" id="ARBA00023008"/>
    </source>
</evidence>
<dbReference type="PANTHER" id="PTHR12151:SF25">
    <property type="entry name" value="LINALOOL DEHYDRATASE_ISOMERASE DOMAIN-CONTAINING PROTEIN"/>
    <property type="match status" value="1"/>
</dbReference>
<keyword evidence="7" id="KW-1185">Reference proteome</keyword>
<evidence type="ECO:0000259" key="5">
    <source>
        <dbReference type="PROSITE" id="PS51352"/>
    </source>
</evidence>
<protein>
    <recommendedName>
        <fullName evidence="5">Thioredoxin domain-containing protein</fullName>
    </recommendedName>
</protein>
<dbReference type="Proteomes" id="UP000027997">
    <property type="component" value="Unassembled WGS sequence"/>
</dbReference>
<comment type="similarity">
    <text evidence="1">Belongs to the SCO1/2 family.</text>
</comment>
<dbReference type="EMBL" id="JOJP01000001">
    <property type="protein sequence ID" value="KEI69678.1"/>
    <property type="molecule type" value="Genomic_DNA"/>
</dbReference>
<dbReference type="InterPro" id="IPR013766">
    <property type="entry name" value="Thioredoxin_domain"/>
</dbReference>
<keyword evidence="4" id="KW-1015">Disulfide bond</keyword>
<evidence type="ECO:0000256" key="1">
    <source>
        <dbReference type="ARBA" id="ARBA00010996"/>
    </source>
</evidence>
<dbReference type="PROSITE" id="PS51352">
    <property type="entry name" value="THIOREDOXIN_2"/>
    <property type="match status" value="1"/>
</dbReference>
<accession>A0A081K6A2</accession>
<sequence>MDTERSKGVKKTVTILLAAVAVVLGLTANKFMNKPALSKEQLQQMGAVVFDTPRAFTMEGLVDHNGQPFAAENLKGRWSLVYFGFTFCPDICPATLSQLNKLDALLKEKSPELAKDMQYLMVSVDPRRDTPEKLKGYVPYFNKDFVGVTGEITNIYNLAVQMNVPFTPVVDPEDEFYLVDHGANLALINPKGDYHGFIRPPLEPEKLMAAMTSINKLK</sequence>
<proteinExistence type="inferred from homology"/>
<dbReference type="PANTHER" id="PTHR12151">
    <property type="entry name" value="ELECTRON TRANSPORT PROTIN SCO1/SENC FAMILY MEMBER"/>
    <property type="match status" value="1"/>
</dbReference>
<dbReference type="InterPro" id="IPR003782">
    <property type="entry name" value="SCO1/SenC"/>
</dbReference>
<comment type="caution">
    <text evidence="6">The sequence shown here is derived from an EMBL/GenBank/DDBJ whole genome shotgun (WGS) entry which is preliminary data.</text>
</comment>
<dbReference type="SUPFAM" id="SSF52833">
    <property type="entry name" value="Thioredoxin-like"/>
    <property type="match status" value="1"/>
</dbReference>
<dbReference type="AlphaFoldDB" id="A0A081K6A2"/>
<feature type="disulfide bond" description="Redox-active" evidence="4">
    <location>
        <begin position="88"/>
        <end position="92"/>
    </location>
</feature>
<evidence type="ECO:0000313" key="7">
    <source>
        <dbReference type="Proteomes" id="UP000027997"/>
    </source>
</evidence>
<name>A0A081K6A2_9GAMM</name>
<feature type="binding site" evidence="3">
    <location>
        <position position="92"/>
    </location>
    <ligand>
        <name>Cu cation</name>
        <dbReference type="ChEBI" id="CHEBI:23378"/>
    </ligand>
</feature>